<sequence length="766" mass="83245">MSLSYKQRLAKWLGHDPVITEAASTVDYIKDHSRDLPSASVDYVKRLLPIHRWILNYNLRWAVGDLIAGFTVGMVVVPQSMSYAKIATLSPEFGLYSSFVGVMIYALFATSKDVTIGPVAVMSLQVSKVIKHVQAKPDGANIPANVIATALALICGIIVTGLGLLRLGWIVEFISAPAISGFMTGSAISIAAGQVPGLMGYSKKFDTRAETYKVIINSFKHLPDTTRDAAFGLVGLAFLYITRFILNRVERNAKSPGVRRAAFFANTFRTAFLVIFETVFAWVYLRHKNPKKYPISILGKVPSGFKHMGVPDFNSKLLRLLASEIPVSTILVFLEHIAISKSFGRVNNYKIDPNQELVAIGVNNIFSSFFGAYPSTGSFSRTAIKSRAGVRTPIAGWVTGVVVVVALYGLTPAFYWIPNAGLSAVIIEAVGGLIASPQQSYRYWLVSPLEFVIFIAAVFITIFSSMENGIYFSIAASAALLLVRIAKPRGKILGRVRVRNDDSAGSTSTRDVYLPLHPDGVRNPDVIVEPPPAGVIVFRMEESFLYINSANYTDQVVDYAHQSTRNGQDYSLVPQGDRPWADPGPNRFQMKGPRAKLEQAKSEANAAKPLLKAVVFDFAGVSAVDTTSVQALVDLHKVLSRYAGQPVTFHFATILSPWIKRALLAGGFGRDVDATGPQIEVGDVVQQQENADQFSQIQRPPLSRDVSAHDIKEVDVEQGGTPPRSPSLDEKVPYAESAAGTIVDSSLAYFHLDLPSAVAAAAATKA</sequence>
<dbReference type="Gene3D" id="3.30.750.24">
    <property type="entry name" value="STAS domain"/>
    <property type="match status" value="1"/>
</dbReference>
<evidence type="ECO:0000259" key="7">
    <source>
        <dbReference type="PROSITE" id="PS50801"/>
    </source>
</evidence>
<feature type="transmembrane region" description="Helical" evidence="6">
    <location>
        <begin position="174"/>
        <end position="195"/>
    </location>
</feature>
<reference evidence="8" key="1">
    <citation type="journal article" date="2014" name="Genome Announc.">
        <title>Draft genome sequence of Rhodosporidium toruloides CECT1137, an oleaginous yeast of biotechnological interest.</title>
        <authorList>
            <person name="Morin N."/>
            <person name="Calcas X."/>
            <person name="Devillers H."/>
            <person name="Durrens P."/>
            <person name="Sherman D.J."/>
            <person name="Nicaud J.-M."/>
            <person name="Neuveglise C."/>
        </authorList>
    </citation>
    <scope>NUCLEOTIDE SEQUENCE</scope>
    <source>
        <strain evidence="8">CECT1137</strain>
    </source>
</reference>
<dbReference type="OrthoDB" id="288203at2759"/>
<evidence type="ECO:0000313" key="8">
    <source>
        <dbReference type="EMBL" id="CDR43424.1"/>
    </source>
</evidence>
<feature type="transmembrane region" description="Helical" evidence="6">
    <location>
        <begin position="388"/>
        <end position="410"/>
    </location>
</feature>
<feature type="transmembrane region" description="Helical" evidence="6">
    <location>
        <begin position="267"/>
        <end position="285"/>
    </location>
</feature>
<accession>A0A061B6I0</accession>
<proteinExistence type="predicted"/>
<keyword evidence="4 6" id="KW-0472">Membrane</keyword>
<evidence type="ECO:0000256" key="2">
    <source>
        <dbReference type="ARBA" id="ARBA00022692"/>
    </source>
</evidence>
<feature type="transmembrane region" description="Helical" evidence="6">
    <location>
        <begin position="416"/>
        <end position="436"/>
    </location>
</feature>
<feature type="domain" description="STAS" evidence="7">
    <location>
        <begin position="534"/>
        <end position="688"/>
    </location>
</feature>
<dbReference type="Pfam" id="PF01740">
    <property type="entry name" value="STAS"/>
    <property type="match status" value="1"/>
</dbReference>
<feature type="transmembrane region" description="Helical" evidence="6">
    <location>
        <begin position="443"/>
        <end position="463"/>
    </location>
</feature>
<organism evidence="8">
    <name type="scientific">Rhodotorula toruloides</name>
    <name type="common">Yeast</name>
    <name type="synonym">Rhodosporidium toruloides</name>
    <dbReference type="NCBI Taxonomy" id="5286"/>
    <lineage>
        <taxon>Eukaryota</taxon>
        <taxon>Fungi</taxon>
        <taxon>Dikarya</taxon>
        <taxon>Basidiomycota</taxon>
        <taxon>Pucciniomycotina</taxon>
        <taxon>Microbotryomycetes</taxon>
        <taxon>Sporidiobolales</taxon>
        <taxon>Sporidiobolaceae</taxon>
        <taxon>Rhodotorula</taxon>
    </lineage>
</organism>
<feature type="transmembrane region" description="Helical" evidence="6">
    <location>
        <begin position="229"/>
        <end position="246"/>
    </location>
</feature>
<dbReference type="InterPro" id="IPR001902">
    <property type="entry name" value="SLC26A/SulP_fam"/>
</dbReference>
<evidence type="ECO:0000256" key="5">
    <source>
        <dbReference type="SAM" id="MobiDB-lite"/>
    </source>
</evidence>
<dbReference type="GO" id="GO:0055085">
    <property type="term" value="P:transmembrane transport"/>
    <property type="evidence" value="ECO:0007669"/>
    <property type="project" value="InterPro"/>
</dbReference>
<name>A0A061B6I0_RHOTO</name>
<dbReference type="Pfam" id="PF00916">
    <property type="entry name" value="Sulfate_transp"/>
    <property type="match status" value="1"/>
</dbReference>
<dbReference type="InterPro" id="IPR036513">
    <property type="entry name" value="STAS_dom_sf"/>
</dbReference>
<feature type="transmembrane region" description="Helical" evidence="6">
    <location>
        <begin position="469"/>
        <end position="486"/>
    </location>
</feature>
<dbReference type="PANTHER" id="PTHR11814">
    <property type="entry name" value="SULFATE TRANSPORTER"/>
    <property type="match status" value="1"/>
</dbReference>
<dbReference type="EMBL" id="LK052943">
    <property type="protein sequence ID" value="CDR43424.1"/>
    <property type="molecule type" value="Genomic_DNA"/>
</dbReference>
<dbReference type="AlphaFoldDB" id="A0A061B6I0"/>
<protein>
    <submittedName>
        <fullName evidence="8">RHTO0S08e01684g1_1</fullName>
    </submittedName>
</protein>
<dbReference type="GO" id="GO:0016020">
    <property type="term" value="C:membrane"/>
    <property type="evidence" value="ECO:0007669"/>
    <property type="project" value="UniProtKB-SubCell"/>
</dbReference>
<gene>
    <name evidence="8" type="ORF">RHTO0S_08e01684g</name>
</gene>
<evidence type="ECO:0000256" key="6">
    <source>
        <dbReference type="SAM" id="Phobius"/>
    </source>
</evidence>
<dbReference type="NCBIfam" id="TIGR00815">
    <property type="entry name" value="sulP"/>
    <property type="match status" value="1"/>
</dbReference>
<feature type="region of interest" description="Disordered" evidence="5">
    <location>
        <begin position="713"/>
        <end position="732"/>
    </location>
</feature>
<dbReference type="CDD" id="cd07042">
    <property type="entry name" value="STAS_SulP_like_sulfate_transporter"/>
    <property type="match status" value="1"/>
</dbReference>
<evidence type="ECO:0000256" key="3">
    <source>
        <dbReference type="ARBA" id="ARBA00022989"/>
    </source>
</evidence>
<feature type="transmembrane region" description="Helical" evidence="6">
    <location>
        <begin position="59"/>
        <end position="77"/>
    </location>
</feature>
<evidence type="ECO:0000256" key="1">
    <source>
        <dbReference type="ARBA" id="ARBA00004141"/>
    </source>
</evidence>
<feature type="transmembrane region" description="Helical" evidence="6">
    <location>
        <begin position="146"/>
        <end position="167"/>
    </location>
</feature>
<dbReference type="InterPro" id="IPR011547">
    <property type="entry name" value="SLC26A/SulP_dom"/>
</dbReference>
<keyword evidence="2 6" id="KW-0812">Transmembrane</keyword>
<dbReference type="PROSITE" id="PS50801">
    <property type="entry name" value="STAS"/>
    <property type="match status" value="1"/>
</dbReference>
<keyword evidence="3 6" id="KW-1133">Transmembrane helix</keyword>
<comment type="subcellular location">
    <subcellularLocation>
        <location evidence="1">Membrane</location>
        <topology evidence="1">Multi-pass membrane protein</topology>
    </subcellularLocation>
</comment>
<dbReference type="InterPro" id="IPR002645">
    <property type="entry name" value="STAS_dom"/>
</dbReference>
<evidence type="ECO:0000256" key="4">
    <source>
        <dbReference type="ARBA" id="ARBA00023136"/>
    </source>
</evidence>